<proteinExistence type="inferred from homology"/>
<reference evidence="6" key="1">
    <citation type="submission" date="2019-01" db="EMBL/GenBank/DDBJ databases">
        <title>Draft genomes of a novel of Sporanaerobacter strains.</title>
        <authorList>
            <person name="Ma S."/>
        </authorList>
    </citation>
    <scope>NUCLEOTIDE SEQUENCE [LARGE SCALE GENOMIC DNA]</scope>
    <source>
        <strain evidence="6">NJN-17</strain>
    </source>
</reference>
<dbReference type="KEGG" id="spoa:EQM13_00895"/>
<evidence type="ECO:0000256" key="2">
    <source>
        <dbReference type="ARBA" id="ARBA00022448"/>
    </source>
</evidence>
<name>A0A410Q8A9_9FIRM</name>
<dbReference type="Proteomes" id="UP000287969">
    <property type="component" value="Chromosome"/>
</dbReference>
<dbReference type="Pfam" id="PF01813">
    <property type="entry name" value="ATP-synt_D"/>
    <property type="match status" value="1"/>
</dbReference>
<comment type="similarity">
    <text evidence="1 4">Belongs to the V-ATPase D subunit family.</text>
</comment>
<keyword evidence="4" id="KW-0375">Hydrogen ion transport</keyword>
<dbReference type="PANTHER" id="PTHR11671">
    <property type="entry name" value="V-TYPE ATP SYNTHASE SUBUNIT D"/>
    <property type="match status" value="1"/>
</dbReference>
<keyword evidence="4" id="KW-0066">ATP synthesis</keyword>
<keyword evidence="2 4" id="KW-0813">Transport</keyword>
<dbReference type="AlphaFoldDB" id="A0A410Q8A9"/>
<dbReference type="GO" id="GO:0005524">
    <property type="term" value="F:ATP binding"/>
    <property type="evidence" value="ECO:0007669"/>
    <property type="project" value="UniProtKB-UniRule"/>
</dbReference>
<dbReference type="Gene3D" id="1.10.287.3240">
    <property type="match status" value="1"/>
</dbReference>
<dbReference type="EMBL" id="CP035282">
    <property type="protein sequence ID" value="QAT60227.1"/>
    <property type="molecule type" value="Genomic_DNA"/>
</dbReference>
<sequence>MAVYKMTPTKANLIKSKSALQFSKKGYELLDKKRTVLIKEMMSLIEKGVKVQEEIQKNFEEAYRALQYANITMGVNEVEELSMSLKKEEGFDILLKSVMGVEIPYIKYEKESISPEYGLLKTNPAFDEAVLKFISIRYLVYDFAQIENSIYKLAMEIKKTQKRTNALEKIQMPRYEREIKYIQEVLEEKEREDFFRLKKVKKKKK</sequence>
<evidence type="ECO:0000313" key="6">
    <source>
        <dbReference type="Proteomes" id="UP000287969"/>
    </source>
</evidence>
<keyword evidence="3 4" id="KW-0406">Ion transport</keyword>
<comment type="function">
    <text evidence="4">Produces ATP from ADP in the presence of a proton gradient across the membrane.</text>
</comment>
<dbReference type="GO" id="GO:0046933">
    <property type="term" value="F:proton-transporting ATP synthase activity, rotational mechanism"/>
    <property type="evidence" value="ECO:0007669"/>
    <property type="project" value="UniProtKB-UniRule"/>
</dbReference>
<dbReference type="InterPro" id="IPR002699">
    <property type="entry name" value="V_ATPase_D"/>
</dbReference>
<protein>
    <recommendedName>
        <fullName evidence="4">V-type ATP synthase subunit D</fullName>
    </recommendedName>
    <alternativeName>
        <fullName evidence="4">V-ATPase subunit D</fullName>
    </alternativeName>
</protein>
<dbReference type="HAMAP" id="MF_00271">
    <property type="entry name" value="ATP_synth_D_arch"/>
    <property type="match status" value="1"/>
</dbReference>
<dbReference type="OrthoDB" id="9781718at2"/>
<dbReference type="NCBIfam" id="TIGR00309">
    <property type="entry name" value="V_ATPase_subD"/>
    <property type="match status" value="1"/>
</dbReference>
<evidence type="ECO:0000256" key="3">
    <source>
        <dbReference type="ARBA" id="ARBA00023065"/>
    </source>
</evidence>
<gene>
    <name evidence="4" type="primary">atpD</name>
    <name evidence="5" type="ORF">EQM13_00895</name>
</gene>
<evidence type="ECO:0000256" key="4">
    <source>
        <dbReference type="HAMAP-Rule" id="MF_00271"/>
    </source>
</evidence>
<evidence type="ECO:0000256" key="1">
    <source>
        <dbReference type="ARBA" id="ARBA00005850"/>
    </source>
</evidence>
<dbReference type="RefSeq" id="WP_114219401.1">
    <property type="nucleotide sequence ID" value="NZ_CP035282.1"/>
</dbReference>
<dbReference type="GO" id="GO:0046961">
    <property type="term" value="F:proton-transporting ATPase activity, rotational mechanism"/>
    <property type="evidence" value="ECO:0007669"/>
    <property type="project" value="InterPro"/>
</dbReference>
<dbReference type="GO" id="GO:0042777">
    <property type="term" value="P:proton motive force-driven plasma membrane ATP synthesis"/>
    <property type="evidence" value="ECO:0007669"/>
    <property type="project" value="UniProtKB-UniRule"/>
</dbReference>
<evidence type="ECO:0000313" key="5">
    <source>
        <dbReference type="EMBL" id="QAT60227.1"/>
    </source>
</evidence>
<accession>A0A410Q8A9</accession>
<keyword evidence="6" id="KW-1185">Reference proteome</keyword>
<organism evidence="5 6">
    <name type="scientific">Acidilutibacter cellobiosedens</name>
    <dbReference type="NCBI Taxonomy" id="2507161"/>
    <lineage>
        <taxon>Bacteria</taxon>
        <taxon>Bacillati</taxon>
        <taxon>Bacillota</taxon>
        <taxon>Tissierellia</taxon>
        <taxon>Tissierellales</taxon>
        <taxon>Acidilutibacteraceae</taxon>
        <taxon>Acidilutibacter</taxon>
    </lineage>
</organism>